<dbReference type="Proteomes" id="UP000223913">
    <property type="component" value="Unassembled WGS sequence"/>
</dbReference>
<dbReference type="InterPro" id="IPR005135">
    <property type="entry name" value="Endo/exonuclease/phosphatase"/>
</dbReference>
<gene>
    <name evidence="3" type="ORF">CRP01_05005</name>
</gene>
<dbReference type="InterPro" id="IPR036691">
    <property type="entry name" value="Endo/exonu/phosph_ase_sf"/>
</dbReference>
<dbReference type="PANTHER" id="PTHR42834">
    <property type="entry name" value="ENDONUCLEASE/EXONUCLEASE/PHOSPHATASE FAMILY PROTEIN (AFU_ORTHOLOGUE AFUA_3G09210)"/>
    <property type="match status" value="1"/>
</dbReference>
<evidence type="ECO:0000259" key="2">
    <source>
        <dbReference type="Pfam" id="PF19580"/>
    </source>
</evidence>
<dbReference type="EMBL" id="PDUD01000009">
    <property type="protein sequence ID" value="PHN07463.1"/>
    <property type="molecule type" value="Genomic_DNA"/>
</dbReference>
<reference evidence="3 4" key="1">
    <citation type="submission" date="2017-10" db="EMBL/GenBank/DDBJ databases">
        <title>The draft genome sequence of Lewinella nigricans NBRC 102662.</title>
        <authorList>
            <person name="Wang K."/>
        </authorList>
    </citation>
    <scope>NUCLEOTIDE SEQUENCE [LARGE SCALE GENOMIC DNA]</scope>
    <source>
        <strain evidence="3 4">NBRC 102662</strain>
    </source>
</reference>
<feature type="chain" id="PRO_5012767960" evidence="1">
    <location>
        <begin position="20"/>
        <end position="345"/>
    </location>
</feature>
<dbReference type="RefSeq" id="WP_099148913.1">
    <property type="nucleotide sequence ID" value="NZ_PDUD01000009.1"/>
</dbReference>
<keyword evidence="4" id="KW-1185">Reference proteome</keyword>
<dbReference type="OrthoDB" id="9802724at2"/>
<keyword evidence="1" id="KW-0732">Signal</keyword>
<proteinExistence type="predicted"/>
<comment type="caution">
    <text evidence="3">The sequence shown here is derived from an EMBL/GenBank/DDBJ whole genome shotgun (WGS) entry which is preliminary data.</text>
</comment>
<dbReference type="GO" id="GO:0004519">
    <property type="term" value="F:endonuclease activity"/>
    <property type="evidence" value="ECO:0007669"/>
    <property type="project" value="UniProtKB-KW"/>
</dbReference>
<feature type="domain" description="Endonuclease/exonuclease/phosphatase" evidence="2">
    <location>
        <begin position="28"/>
        <end position="342"/>
    </location>
</feature>
<sequence>MKFLNSLFLFLAISSISLAQKSVKVGAIGFYNFENLFDTEDEPGKFDEEFTPTGKRLWTDDIYWEKQTNLAKVVSELGTELSPDGLAILGVAEVENRKVLEDFVQQDAIKDRNYQIIHYESPDRRGIDVGLLYQSKYFQVTESKAIPLMIYNDAGERVFTRDILLVGGTFDGDPLYVLVNHWPSRSGGESATRAFRNAGALRNKEISDSLTTINPASKVIIMGDLNDDPVSPSLKKVIRAQAKADRVRPKGFYNPMYEYYKKGFGTLAYRDAWSLFDQILLNYPIVSGKADGYRYYRAHIHNPSYLIQKKGKYKGYPFRTFDFDNYMGGYSDHYPVYVYLVKEVE</sequence>
<keyword evidence="3" id="KW-0255">Endonuclease</keyword>
<dbReference type="SUPFAM" id="SSF56219">
    <property type="entry name" value="DNase I-like"/>
    <property type="match status" value="1"/>
</dbReference>
<keyword evidence="3" id="KW-0378">Hydrolase</keyword>
<dbReference type="AlphaFoldDB" id="A0A2D0NI78"/>
<protein>
    <submittedName>
        <fullName evidence="3">Endonuclease</fullName>
    </submittedName>
</protein>
<organism evidence="3 4">
    <name type="scientific">Flavilitoribacter nigricans (strain ATCC 23147 / DSM 23189 / NBRC 102662 / NCIMB 1420 / SS-2)</name>
    <name type="common">Lewinella nigricans</name>
    <dbReference type="NCBI Taxonomy" id="1122177"/>
    <lineage>
        <taxon>Bacteria</taxon>
        <taxon>Pseudomonadati</taxon>
        <taxon>Bacteroidota</taxon>
        <taxon>Saprospiria</taxon>
        <taxon>Saprospirales</taxon>
        <taxon>Lewinellaceae</taxon>
        <taxon>Flavilitoribacter</taxon>
    </lineage>
</organism>
<evidence type="ECO:0000313" key="3">
    <source>
        <dbReference type="EMBL" id="PHN07463.1"/>
    </source>
</evidence>
<keyword evidence="3" id="KW-0540">Nuclease</keyword>
<dbReference type="Pfam" id="PF19580">
    <property type="entry name" value="Exo_endo_phos_3"/>
    <property type="match status" value="1"/>
</dbReference>
<dbReference type="PANTHER" id="PTHR42834:SF1">
    <property type="entry name" value="ENDONUCLEASE_EXONUCLEASE_PHOSPHATASE FAMILY PROTEIN (AFU_ORTHOLOGUE AFUA_3G09210)"/>
    <property type="match status" value="1"/>
</dbReference>
<accession>A0A2D0NI78</accession>
<name>A0A2D0NI78_FLAN2</name>
<dbReference type="Gene3D" id="3.60.10.10">
    <property type="entry name" value="Endonuclease/exonuclease/phosphatase"/>
    <property type="match status" value="1"/>
</dbReference>
<evidence type="ECO:0000313" key="4">
    <source>
        <dbReference type="Proteomes" id="UP000223913"/>
    </source>
</evidence>
<feature type="signal peptide" evidence="1">
    <location>
        <begin position="1"/>
        <end position="19"/>
    </location>
</feature>
<evidence type="ECO:0000256" key="1">
    <source>
        <dbReference type="SAM" id="SignalP"/>
    </source>
</evidence>